<dbReference type="SUPFAM" id="SSF143422">
    <property type="entry name" value="Transposase IS200-like"/>
    <property type="match status" value="1"/>
</dbReference>
<dbReference type="PANTHER" id="PTHR34322:SF2">
    <property type="entry name" value="TRANSPOSASE IS200-LIKE DOMAIN-CONTAINING PROTEIN"/>
    <property type="match status" value="1"/>
</dbReference>
<dbReference type="GO" id="GO:0003677">
    <property type="term" value="F:DNA binding"/>
    <property type="evidence" value="ECO:0007669"/>
    <property type="project" value="InterPro"/>
</dbReference>
<protein>
    <submittedName>
        <fullName evidence="2">REP element-mobilizing transposase RayT</fullName>
    </submittedName>
</protein>
<sequence length="383" mass="43853">MRRPRMMAPASLEVAYYHCVSRVVNREFVLGAAEKDHFVKLMRVYERLYGVRVVAYCIMSNHFHILVEVPQRPSDEALPDDERLVSLVRECLGDQQAMNLAWQLQHFREMGANAAAEELRESWFSRMWDVSKFMKVLKQRFTQWFNGRHKRRGTLWEDRFRSVLVQGECRALQTMAAYIDLNPVRAKICEDPKDYRWCGYAEAVAGEKLAAAAVKWLTELGIPKQTTEKQGKVLTGSKRGLDAHAKGQKTLETLRVWRCELFGVPATEGAQAEESAKGAAGVELGKRRISREKALEVLALGGRLPQAEYLRCRVRYFTDGAAIGTRDFVEQVFLECREWFSAKRKTGARLLRGLELAKKPDRLYSLRQLQKNVFVAPEGHSPS</sequence>
<dbReference type="Gene3D" id="3.30.70.1290">
    <property type="entry name" value="Transposase IS200-like"/>
    <property type="match status" value="1"/>
</dbReference>
<dbReference type="EMBL" id="JACHFD010000006">
    <property type="protein sequence ID" value="MBB5351456.1"/>
    <property type="molecule type" value="Genomic_DNA"/>
</dbReference>
<dbReference type="RefSeq" id="WP_184017626.1">
    <property type="nucleotide sequence ID" value="NZ_JACHFD010000006.1"/>
</dbReference>
<dbReference type="Proteomes" id="UP000557717">
    <property type="component" value="Unassembled WGS sequence"/>
</dbReference>
<comment type="caution">
    <text evidence="2">The sequence shown here is derived from an EMBL/GenBank/DDBJ whole genome shotgun (WGS) entry which is preliminary data.</text>
</comment>
<dbReference type="SMART" id="SM01321">
    <property type="entry name" value="Y1_Tnp"/>
    <property type="match status" value="1"/>
</dbReference>
<dbReference type="Pfam" id="PF01797">
    <property type="entry name" value="Y1_Tnp"/>
    <property type="match status" value="1"/>
</dbReference>
<proteinExistence type="predicted"/>
<dbReference type="InterPro" id="IPR036515">
    <property type="entry name" value="Transposase_17_sf"/>
</dbReference>
<keyword evidence="3" id="KW-1185">Reference proteome</keyword>
<accession>A0A840V331</accession>
<dbReference type="GO" id="GO:0006313">
    <property type="term" value="P:DNA transposition"/>
    <property type="evidence" value="ECO:0007669"/>
    <property type="project" value="InterPro"/>
</dbReference>
<evidence type="ECO:0000259" key="1">
    <source>
        <dbReference type="SMART" id="SM01321"/>
    </source>
</evidence>
<name>A0A840V331_9BACT</name>
<dbReference type="PANTHER" id="PTHR34322">
    <property type="entry name" value="TRANSPOSASE, Y1_TNP DOMAIN-CONTAINING"/>
    <property type="match status" value="1"/>
</dbReference>
<organism evidence="2 3">
    <name type="scientific">Haloferula luteola</name>
    <dbReference type="NCBI Taxonomy" id="595692"/>
    <lineage>
        <taxon>Bacteria</taxon>
        <taxon>Pseudomonadati</taxon>
        <taxon>Verrucomicrobiota</taxon>
        <taxon>Verrucomicrobiia</taxon>
        <taxon>Verrucomicrobiales</taxon>
        <taxon>Verrucomicrobiaceae</taxon>
        <taxon>Haloferula</taxon>
    </lineage>
</organism>
<feature type="domain" description="Transposase IS200-like" evidence="1">
    <location>
        <begin position="12"/>
        <end position="182"/>
    </location>
</feature>
<evidence type="ECO:0000313" key="3">
    <source>
        <dbReference type="Proteomes" id="UP000557717"/>
    </source>
</evidence>
<reference evidence="2 3" key="1">
    <citation type="submission" date="2020-08" db="EMBL/GenBank/DDBJ databases">
        <title>Genomic Encyclopedia of Type Strains, Phase IV (KMG-IV): sequencing the most valuable type-strain genomes for metagenomic binning, comparative biology and taxonomic classification.</title>
        <authorList>
            <person name="Goeker M."/>
        </authorList>
    </citation>
    <scope>NUCLEOTIDE SEQUENCE [LARGE SCALE GENOMIC DNA]</scope>
    <source>
        <strain evidence="2 3">YC6886</strain>
    </source>
</reference>
<dbReference type="InterPro" id="IPR002686">
    <property type="entry name" value="Transposase_17"/>
</dbReference>
<gene>
    <name evidence="2" type="ORF">HNR46_001692</name>
</gene>
<dbReference type="AlphaFoldDB" id="A0A840V331"/>
<evidence type="ECO:0000313" key="2">
    <source>
        <dbReference type="EMBL" id="MBB5351456.1"/>
    </source>
</evidence>
<dbReference type="GO" id="GO:0004803">
    <property type="term" value="F:transposase activity"/>
    <property type="evidence" value="ECO:0007669"/>
    <property type="project" value="InterPro"/>
</dbReference>